<evidence type="ECO:0000313" key="8">
    <source>
        <dbReference type="EMBL" id="CAD8715521.1"/>
    </source>
</evidence>
<dbReference type="GO" id="GO:0055085">
    <property type="term" value="P:transmembrane transport"/>
    <property type="evidence" value="ECO:0007669"/>
    <property type="project" value="InterPro"/>
</dbReference>
<feature type="signal peptide" evidence="6">
    <location>
        <begin position="1"/>
        <end position="19"/>
    </location>
</feature>
<evidence type="ECO:0000259" key="7">
    <source>
        <dbReference type="Pfam" id="PF00924"/>
    </source>
</evidence>
<comment type="subcellular location">
    <subcellularLocation>
        <location evidence="1">Membrane</location>
    </subcellularLocation>
</comment>
<keyword evidence="4 5" id="KW-0472">Membrane</keyword>
<keyword evidence="6" id="KW-0732">Signal</keyword>
<evidence type="ECO:0000256" key="6">
    <source>
        <dbReference type="SAM" id="SignalP"/>
    </source>
</evidence>
<evidence type="ECO:0000256" key="3">
    <source>
        <dbReference type="ARBA" id="ARBA00022989"/>
    </source>
</evidence>
<dbReference type="GO" id="GO:0016020">
    <property type="term" value="C:membrane"/>
    <property type="evidence" value="ECO:0007669"/>
    <property type="project" value="UniProtKB-SubCell"/>
</dbReference>
<dbReference type="Pfam" id="PF00924">
    <property type="entry name" value="MS_channel_2nd"/>
    <property type="match status" value="1"/>
</dbReference>
<feature type="domain" description="Mechanosensitive ion channel MscS" evidence="7">
    <location>
        <begin position="277"/>
        <end position="344"/>
    </location>
</feature>
<proteinExistence type="predicted"/>
<dbReference type="PANTHER" id="PTHR30566:SF5">
    <property type="entry name" value="MECHANOSENSITIVE ION CHANNEL PROTEIN 1, MITOCHONDRIAL-RELATED"/>
    <property type="match status" value="1"/>
</dbReference>
<feature type="transmembrane region" description="Helical" evidence="5">
    <location>
        <begin position="231"/>
        <end position="248"/>
    </location>
</feature>
<organism evidence="8">
    <name type="scientific">Chromulina nebulosa</name>
    <dbReference type="NCBI Taxonomy" id="96789"/>
    <lineage>
        <taxon>Eukaryota</taxon>
        <taxon>Sar</taxon>
        <taxon>Stramenopiles</taxon>
        <taxon>Ochrophyta</taxon>
        <taxon>Chrysophyceae</taxon>
        <taxon>Chromulinales</taxon>
        <taxon>Chromulinaceae</taxon>
        <taxon>Chromulina</taxon>
    </lineage>
</organism>
<keyword evidence="3 5" id="KW-1133">Transmembrane helix</keyword>
<sequence length="434" mass="48667">MHINLTLFIIILNISLTFAFNQLKPLNFNKLARNQVIMSASAPTASTINSILHKEAEIFRHSLYIGGTFRQLSNLFSTGESSSKVLGQIRSILDPIDISILVIFVTLCKPTLRLLYGIANGFKSSKDKIPFERSFFGYLDEPVKYSAIFLPSLYIFDIFSVVLKSIGLATFGKWDVIILIHAVSVSFVIGKYVTKFKDWILQEKFRHLRGYQHLREVQHIDSKREATIDELSSLALWFIVIFFQLEILSKKFGFGLGSVFALGGIGSASIVLALRSTFENFAGGVLLKLQDKFREKESISIRKGDEGEVLSINYLTTAIRKTDNSIINVPNHIFTQSEIINWSRTPYRKFETVIALPATNYTDLPKIIADVKESLSALPEVDTIDRELVVGATSFDGKDIKIKVDLHFIVSNEKDAALLQTKVVGILASICKKS</sequence>
<feature type="chain" id="PRO_5031024345" description="Mechanosensitive ion channel MscS domain-containing protein" evidence="6">
    <location>
        <begin position="20"/>
        <end position="434"/>
    </location>
</feature>
<dbReference type="AlphaFoldDB" id="A0A7S0SSL5"/>
<dbReference type="InterPro" id="IPR010920">
    <property type="entry name" value="LSM_dom_sf"/>
</dbReference>
<dbReference type="PANTHER" id="PTHR30566">
    <property type="entry name" value="YNAI-RELATED MECHANOSENSITIVE ION CHANNEL"/>
    <property type="match status" value="1"/>
</dbReference>
<dbReference type="InterPro" id="IPR006685">
    <property type="entry name" value="MscS_channel_2nd"/>
</dbReference>
<protein>
    <recommendedName>
        <fullName evidence="7">Mechanosensitive ion channel MscS domain-containing protein</fullName>
    </recommendedName>
</protein>
<feature type="transmembrane region" description="Helical" evidence="5">
    <location>
        <begin position="143"/>
        <end position="162"/>
    </location>
</feature>
<accession>A0A7S0SSL5</accession>
<evidence type="ECO:0000256" key="5">
    <source>
        <dbReference type="SAM" id="Phobius"/>
    </source>
</evidence>
<reference evidence="8" key="1">
    <citation type="submission" date="2021-01" db="EMBL/GenBank/DDBJ databases">
        <authorList>
            <person name="Corre E."/>
            <person name="Pelletier E."/>
            <person name="Niang G."/>
            <person name="Scheremetjew M."/>
            <person name="Finn R."/>
            <person name="Kale V."/>
            <person name="Holt S."/>
            <person name="Cochrane G."/>
            <person name="Meng A."/>
            <person name="Brown T."/>
            <person name="Cohen L."/>
        </authorList>
    </citation>
    <scope>NUCLEOTIDE SEQUENCE</scope>
    <source>
        <strain evidence="8">UTEXLB2642</strain>
    </source>
</reference>
<evidence type="ECO:0000256" key="4">
    <source>
        <dbReference type="ARBA" id="ARBA00023136"/>
    </source>
</evidence>
<dbReference type="EMBL" id="HBFD01002199">
    <property type="protein sequence ID" value="CAD8715521.1"/>
    <property type="molecule type" value="Transcribed_RNA"/>
</dbReference>
<dbReference type="Gene3D" id="1.10.287.1260">
    <property type="match status" value="1"/>
</dbReference>
<evidence type="ECO:0000256" key="2">
    <source>
        <dbReference type="ARBA" id="ARBA00022692"/>
    </source>
</evidence>
<dbReference type="Gene3D" id="2.30.30.60">
    <property type="match status" value="1"/>
</dbReference>
<gene>
    <name evidence="8" type="ORF">CNEB1095_LOCUS1392</name>
</gene>
<dbReference type="InterPro" id="IPR023408">
    <property type="entry name" value="MscS_beta-dom_sf"/>
</dbReference>
<keyword evidence="2 5" id="KW-0812">Transmembrane</keyword>
<dbReference type="SUPFAM" id="SSF50182">
    <property type="entry name" value="Sm-like ribonucleoproteins"/>
    <property type="match status" value="1"/>
</dbReference>
<evidence type="ECO:0000256" key="1">
    <source>
        <dbReference type="ARBA" id="ARBA00004370"/>
    </source>
</evidence>
<feature type="transmembrane region" description="Helical" evidence="5">
    <location>
        <begin position="174"/>
        <end position="194"/>
    </location>
</feature>
<feature type="transmembrane region" description="Helical" evidence="5">
    <location>
        <begin position="254"/>
        <end position="274"/>
    </location>
</feature>
<name>A0A7S0SSL5_9STRA</name>